<evidence type="ECO:0000259" key="7">
    <source>
        <dbReference type="PROSITE" id="PS50280"/>
    </source>
</evidence>
<sequence>MATNISPSENDLKQALIDLRASNPTLGISKVHALLLSTHTTWTVSEKRTKKVLQSEGLVLSSSAAKNAGAESCGGVIYPSSRILKGLDISKFTRKVEVRYFGKSKGKGLVAKVKIAEGETIWKEDPFILAPEWELFDLQVSSVACAHCSTPLRDSPLVIPCRATSSSATSCTAKFCGRLCLSRSARIHPLLCSSQNPASVVLLAFARKSRWMSLHALVQCTARLMLTYQQDEASFWVDWEVFRGLARLSMEERAKGEWMKGVGPDRDTWKKAYMLYVHAFREPPSAYDKKKFAKLVKRPLPEEIMHELFDYDAFLCGLGSMSLNLESHGGLYVLHSHMNHSCSPNISARHNEQRTALSRITAIARRDIEPGEELTLTYVDPSRGVKQRRSELLEWGFGTCQCERCRAEIEVASQQDASAVHEDDLEKELKAGLGVV</sequence>
<dbReference type="InterPro" id="IPR046341">
    <property type="entry name" value="SET_dom_sf"/>
</dbReference>
<accession>A0A401GXL6</accession>
<dbReference type="GO" id="GO:0042799">
    <property type="term" value="F:histone H4K20 methyltransferase activity"/>
    <property type="evidence" value="ECO:0007669"/>
    <property type="project" value="TreeGrafter"/>
</dbReference>
<dbReference type="OrthoDB" id="438641at2759"/>
<name>A0A401GXL6_9APHY</name>
<dbReference type="EMBL" id="BFAD01000010">
    <property type="protein sequence ID" value="GBE86957.1"/>
    <property type="molecule type" value="Genomic_DNA"/>
</dbReference>
<evidence type="ECO:0000313" key="8">
    <source>
        <dbReference type="EMBL" id="GBE86957.1"/>
    </source>
</evidence>
<evidence type="ECO:0000256" key="1">
    <source>
        <dbReference type="ARBA" id="ARBA00022603"/>
    </source>
</evidence>
<dbReference type="SMART" id="SM00317">
    <property type="entry name" value="SET"/>
    <property type="match status" value="1"/>
</dbReference>
<comment type="caution">
    <text evidence="8">The sequence shown here is derived from an EMBL/GenBank/DDBJ whole genome shotgun (WGS) entry which is preliminary data.</text>
</comment>
<dbReference type="Proteomes" id="UP000287166">
    <property type="component" value="Unassembled WGS sequence"/>
</dbReference>
<dbReference type="Gene3D" id="6.10.140.2220">
    <property type="match status" value="1"/>
</dbReference>
<dbReference type="SUPFAM" id="SSF82199">
    <property type="entry name" value="SET domain"/>
    <property type="match status" value="1"/>
</dbReference>
<dbReference type="STRING" id="139825.A0A401GXL6"/>
<dbReference type="GeneID" id="38783874"/>
<reference evidence="8 9" key="1">
    <citation type="journal article" date="2018" name="Sci. Rep.">
        <title>Genome sequence of the cauliflower mushroom Sparassis crispa (Hanabiratake) and its association with beneficial usage.</title>
        <authorList>
            <person name="Kiyama R."/>
            <person name="Furutani Y."/>
            <person name="Kawaguchi K."/>
            <person name="Nakanishi T."/>
        </authorList>
    </citation>
    <scope>NUCLEOTIDE SEQUENCE [LARGE SCALE GENOMIC DNA]</scope>
</reference>
<evidence type="ECO:0000256" key="4">
    <source>
        <dbReference type="ARBA" id="ARBA00042380"/>
    </source>
</evidence>
<feature type="domain" description="SET" evidence="7">
    <location>
        <begin position="94"/>
        <end position="379"/>
    </location>
</feature>
<dbReference type="AlphaFoldDB" id="A0A401GXL6"/>
<dbReference type="Pfam" id="PF00856">
    <property type="entry name" value="SET"/>
    <property type="match status" value="1"/>
</dbReference>
<keyword evidence="3" id="KW-0949">S-adenosyl-L-methionine</keyword>
<keyword evidence="1 8" id="KW-0489">Methyltransferase</keyword>
<protein>
    <recommendedName>
        <fullName evidence="5">Histone-lysine N-methyltransferase SET5</fullName>
    </recommendedName>
    <alternativeName>
        <fullName evidence="4">SET domain-containing protein 5</fullName>
    </alternativeName>
</protein>
<evidence type="ECO:0000256" key="3">
    <source>
        <dbReference type="ARBA" id="ARBA00022691"/>
    </source>
</evidence>
<proteinExistence type="predicted"/>
<dbReference type="PROSITE" id="PS50280">
    <property type="entry name" value="SET"/>
    <property type="match status" value="1"/>
</dbReference>
<gene>
    <name evidence="8" type="ORF">SCP_1002020</name>
</gene>
<dbReference type="GO" id="GO:0032259">
    <property type="term" value="P:methylation"/>
    <property type="evidence" value="ECO:0007669"/>
    <property type="project" value="UniProtKB-KW"/>
</dbReference>
<dbReference type="CDD" id="cd20071">
    <property type="entry name" value="SET_SMYD"/>
    <property type="match status" value="1"/>
</dbReference>
<dbReference type="InterPro" id="IPR001214">
    <property type="entry name" value="SET_dom"/>
</dbReference>
<dbReference type="PANTHER" id="PTHR46402">
    <property type="entry name" value="SET AND MYND DOMAIN-CONTAINING PROTEIN 5"/>
    <property type="match status" value="1"/>
</dbReference>
<organism evidence="8 9">
    <name type="scientific">Sparassis crispa</name>
    <dbReference type="NCBI Taxonomy" id="139825"/>
    <lineage>
        <taxon>Eukaryota</taxon>
        <taxon>Fungi</taxon>
        <taxon>Dikarya</taxon>
        <taxon>Basidiomycota</taxon>
        <taxon>Agaricomycotina</taxon>
        <taxon>Agaricomycetes</taxon>
        <taxon>Polyporales</taxon>
        <taxon>Sparassidaceae</taxon>
        <taxon>Sparassis</taxon>
    </lineage>
</organism>
<evidence type="ECO:0000256" key="6">
    <source>
        <dbReference type="ARBA" id="ARBA00048619"/>
    </source>
</evidence>
<evidence type="ECO:0000313" key="9">
    <source>
        <dbReference type="Proteomes" id="UP000287166"/>
    </source>
</evidence>
<evidence type="ECO:0000256" key="2">
    <source>
        <dbReference type="ARBA" id="ARBA00022679"/>
    </source>
</evidence>
<evidence type="ECO:0000256" key="5">
    <source>
        <dbReference type="ARBA" id="ARBA00044528"/>
    </source>
</evidence>
<dbReference type="PANTHER" id="PTHR46402:SF2">
    <property type="entry name" value="HISTONE-LYSINE N-TRIMETHYLTRANSFERASE SMYD5"/>
    <property type="match status" value="1"/>
</dbReference>
<dbReference type="InParanoid" id="A0A401GXL6"/>
<dbReference type="GO" id="GO:0045814">
    <property type="term" value="P:negative regulation of gene expression, epigenetic"/>
    <property type="evidence" value="ECO:0007669"/>
    <property type="project" value="TreeGrafter"/>
</dbReference>
<keyword evidence="2 8" id="KW-0808">Transferase</keyword>
<dbReference type="Gene3D" id="1.10.220.160">
    <property type="match status" value="1"/>
</dbReference>
<dbReference type="RefSeq" id="XP_027617870.1">
    <property type="nucleotide sequence ID" value="XM_027762069.1"/>
</dbReference>
<comment type="catalytic activity">
    <reaction evidence="6">
        <text>L-lysyl-[histone] + S-adenosyl-L-methionine = N(6)-methyl-L-lysyl-[histone] + S-adenosyl-L-homocysteine + H(+)</text>
        <dbReference type="Rhea" id="RHEA:10024"/>
        <dbReference type="Rhea" id="RHEA-COMP:9845"/>
        <dbReference type="Rhea" id="RHEA-COMP:9846"/>
        <dbReference type="ChEBI" id="CHEBI:15378"/>
        <dbReference type="ChEBI" id="CHEBI:29969"/>
        <dbReference type="ChEBI" id="CHEBI:57856"/>
        <dbReference type="ChEBI" id="CHEBI:59789"/>
        <dbReference type="ChEBI" id="CHEBI:61929"/>
    </reaction>
    <physiologicalReaction direction="left-to-right" evidence="6">
        <dbReference type="Rhea" id="RHEA:10025"/>
    </physiologicalReaction>
</comment>
<keyword evidence="9" id="KW-1185">Reference proteome</keyword>
<dbReference type="Gene3D" id="2.170.270.10">
    <property type="entry name" value="SET domain"/>
    <property type="match status" value="1"/>
</dbReference>